<comment type="caution">
    <text evidence="7">The sequence shown here is derived from an EMBL/GenBank/DDBJ whole genome shotgun (WGS) entry which is preliminary data.</text>
</comment>
<dbReference type="Pfam" id="PF04045">
    <property type="entry name" value="P34-Arc"/>
    <property type="match status" value="1"/>
</dbReference>
<accession>A0A835QR15</accession>
<evidence type="ECO:0000256" key="4">
    <source>
        <dbReference type="ARBA" id="ARBA00023203"/>
    </source>
</evidence>
<evidence type="ECO:0000256" key="5">
    <source>
        <dbReference type="ARBA" id="ARBA00023212"/>
    </source>
</evidence>
<dbReference type="Proteomes" id="UP000636800">
    <property type="component" value="Chromosome 7"/>
</dbReference>
<sequence length="376" mass="43597">MASFRNGSPALEEILNKLQSMVIVTDIDHHLYEIGSIHYNVQVFASNANFAYISIWMPLIFTQVMDPYKSLDCSLQDIMSRLSDTIEVIETPKEGYVLTLRLNVDRFQQQSKEDCKNIIKAISSLQTIILSSQLKAILWNIGSQDTSNELLKPIKIVYHPREPFFITKMPQQLSVTVPMRFKDNSDVILATSFFQELMDVGNSWAHDKTPRCTWSPIPPPNLRGEHFEHLITNGGFVTFDIFSKHLKGEKADMVVWILLKFNEYVKYHVKQCTRAFIQRKMRQRMGIMCEVIQNARIRREASANGMQTCELKANCQCGKKLKKISRPVALRNNFKVLTNQIKLFRSRIKIKGLHKIKRHWFGVPKFTSFGKYKKFT</sequence>
<comment type="subunit">
    <text evidence="6">Component of the Arp2/3 complex.</text>
</comment>
<proteinExistence type="inferred from homology"/>
<dbReference type="GO" id="GO:0005885">
    <property type="term" value="C:Arp2/3 protein complex"/>
    <property type="evidence" value="ECO:0007669"/>
    <property type="project" value="InterPro"/>
</dbReference>
<dbReference type="OrthoDB" id="74835at2759"/>
<name>A0A835QR15_VANPL</name>
<keyword evidence="3 6" id="KW-0963">Cytoplasm</keyword>
<evidence type="ECO:0000256" key="3">
    <source>
        <dbReference type="ARBA" id="ARBA00022490"/>
    </source>
</evidence>
<keyword evidence="5 6" id="KW-0206">Cytoskeleton</keyword>
<dbReference type="AlphaFoldDB" id="A0A835QR15"/>
<reference evidence="7 8" key="1">
    <citation type="journal article" date="2020" name="Nat. Food">
        <title>A phased Vanilla planifolia genome enables genetic improvement of flavour and production.</title>
        <authorList>
            <person name="Hasing T."/>
            <person name="Tang H."/>
            <person name="Brym M."/>
            <person name="Khazi F."/>
            <person name="Huang T."/>
            <person name="Chambers A.H."/>
        </authorList>
    </citation>
    <scope>NUCLEOTIDE SEQUENCE [LARGE SCALE GENOMIC DNA]</scope>
    <source>
        <tissue evidence="7">Leaf</tissue>
    </source>
</reference>
<comment type="subcellular location">
    <subcellularLocation>
        <location evidence="1 6">Cytoplasm</location>
        <location evidence="1 6">Cytoskeleton</location>
    </subcellularLocation>
</comment>
<keyword evidence="4 6" id="KW-0009">Actin-binding</keyword>
<dbReference type="GO" id="GO:0051015">
    <property type="term" value="F:actin filament binding"/>
    <property type="evidence" value="ECO:0007669"/>
    <property type="project" value="TreeGrafter"/>
</dbReference>
<dbReference type="Gene3D" id="3.30.1460.20">
    <property type="match status" value="2"/>
</dbReference>
<comment type="similarity">
    <text evidence="2 6">Belongs to the ARPC2 family.</text>
</comment>
<evidence type="ECO:0000256" key="6">
    <source>
        <dbReference type="RuleBase" id="RU364015"/>
    </source>
</evidence>
<organism evidence="7 8">
    <name type="scientific">Vanilla planifolia</name>
    <name type="common">Vanilla</name>
    <dbReference type="NCBI Taxonomy" id="51239"/>
    <lineage>
        <taxon>Eukaryota</taxon>
        <taxon>Viridiplantae</taxon>
        <taxon>Streptophyta</taxon>
        <taxon>Embryophyta</taxon>
        <taxon>Tracheophyta</taxon>
        <taxon>Spermatophyta</taxon>
        <taxon>Magnoliopsida</taxon>
        <taxon>Liliopsida</taxon>
        <taxon>Asparagales</taxon>
        <taxon>Orchidaceae</taxon>
        <taxon>Vanilloideae</taxon>
        <taxon>Vanilleae</taxon>
        <taxon>Vanilla</taxon>
    </lineage>
</organism>
<dbReference type="GO" id="GO:0030041">
    <property type="term" value="P:actin filament polymerization"/>
    <property type="evidence" value="ECO:0007669"/>
    <property type="project" value="InterPro"/>
</dbReference>
<dbReference type="EMBL" id="JADCNL010000007">
    <property type="protein sequence ID" value="KAG0473327.1"/>
    <property type="molecule type" value="Genomic_DNA"/>
</dbReference>
<dbReference type="PANTHER" id="PTHR12058">
    <property type="entry name" value="ARP2/3 COMPLEX 34 KDA SUBUNIT"/>
    <property type="match status" value="1"/>
</dbReference>
<gene>
    <name evidence="7" type="ORF">HPP92_015184</name>
</gene>
<dbReference type="InterPro" id="IPR007188">
    <property type="entry name" value="ARPC2"/>
</dbReference>
<comment type="function">
    <text evidence="6">Functions as actin-binding component of the Arp2/3 complex which is involved in regulation of actin polymerization and together with an activating nucleation-promoting factor (NPF) mediates the formation of branched actin networks.</text>
</comment>
<evidence type="ECO:0000256" key="2">
    <source>
        <dbReference type="ARBA" id="ARBA00007192"/>
    </source>
</evidence>
<dbReference type="SUPFAM" id="SSF69645">
    <property type="entry name" value="Arp2/3 complex subunits"/>
    <property type="match status" value="2"/>
</dbReference>
<dbReference type="PANTHER" id="PTHR12058:SF1">
    <property type="entry name" value="ACTIN-RELATED PROTEIN 2_3 COMPLEX SUBUNIT 2B"/>
    <property type="match status" value="1"/>
</dbReference>
<dbReference type="GO" id="GO:0005200">
    <property type="term" value="F:structural constituent of cytoskeleton"/>
    <property type="evidence" value="ECO:0007669"/>
    <property type="project" value="TreeGrafter"/>
</dbReference>
<dbReference type="GO" id="GO:0034314">
    <property type="term" value="P:Arp2/3 complex-mediated actin nucleation"/>
    <property type="evidence" value="ECO:0007669"/>
    <property type="project" value="InterPro"/>
</dbReference>
<protein>
    <recommendedName>
        <fullName evidence="6">Arp2/3 complex 34 kDa subunit</fullName>
    </recommendedName>
</protein>
<evidence type="ECO:0000313" key="7">
    <source>
        <dbReference type="EMBL" id="KAG0473327.1"/>
    </source>
</evidence>
<evidence type="ECO:0000313" key="8">
    <source>
        <dbReference type="Proteomes" id="UP000636800"/>
    </source>
</evidence>
<evidence type="ECO:0000256" key="1">
    <source>
        <dbReference type="ARBA" id="ARBA00004245"/>
    </source>
</evidence>
<dbReference type="InterPro" id="IPR034666">
    <property type="entry name" value="ARPC2/4"/>
</dbReference>
<keyword evidence="8" id="KW-1185">Reference proteome</keyword>